<dbReference type="AlphaFoldDB" id="A0A7C3CFM1"/>
<dbReference type="Proteomes" id="UP000886043">
    <property type="component" value="Unassembled WGS sequence"/>
</dbReference>
<evidence type="ECO:0000256" key="2">
    <source>
        <dbReference type="ARBA" id="ARBA00022691"/>
    </source>
</evidence>
<name>A0A7C3CFM1_9BACT</name>
<dbReference type="InterPro" id="IPR050210">
    <property type="entry name" value="tRNA_Adenine-N(6)_MTase"/>
</dbReference>
<accession>A0A7C3CFM1</accession>
<dbReference type="GO" id="GO:0008170">
    <property type="term" value="F:N-methyltransferase activity"/>
    <property type="evidence" value="ECO:0007669"/>
    <property type="project" value="UniProtKB-ARBA"/>
</dbReference>
<dbReference type="Pfam" id="PF05175">
    <property type="entry name" value="MTS"/>
    <property type="match status" value="1"/>
</dbReference>
<reference evidence="4" key="1">
    <citation type="journal article" date="2020" name="mSystems">
        <title>Genome- and Community-Level Interaction Insights into Carbon Utilization and Element Cycling Functions of Hydrothermarchaeota in Hydrothermal Sediment.</title>
        <authorList>
            <person name="Zhou Z."/>
            <person name="Liu Y."/>
            <person name="Xu W."/>
            <person name="Pan J."/>
            <person name="Luo Z.H."/>
            <person name="Li M."/>
        </authorList>
    </citation>
    <scope>NUCLEOTIDE SEQUENCE [LARGE SCALE GENOMIC DNA]</scope>
    <source>
        <strain evidence="4">HyVt-483</strain>
    </source>
</reference>
<dbReference type="InterPro" id="IPR002052">
    <property type="entry name" value="DNA_methylase_N6_adenine_CS"/>
</dbReference>
<keyword evidence="1 4" id="KW-0808">Transferase</keyword>
<dbReference type="InterPro" id="IPR029063">
    <property type="entry name" value="SAM-dependent_MTases_sf"/>
</dbReference>
<protein>
    <submittedName>
        <fullName evidence="4">SAM-dependent methyltransferase</fullName>
    </submittedName>
</protein>
<proteinExistence type="predicted"/>
<comment type="caution">
    <text evidence="4">The sequence shown here is derived from an EMBL/GenBank/DDBJ whole genome shotgun (WGS) entry which is preliminary data.</text>
</comment>
<evidence type="ECO:0000259" key="3">
    <source>
        <dbReference type="Pfam" id="PF05175"/>
    </source>
</evidence>
<dbReference type="PANTHER" id="PTHR47739">
    <property type="entry name" value="TRNA1(VAL) (ADENINE(37)-N6)-METHYLTRANSFERASE"/>
    <property type="match status" value="1"/>
</dbReference>
<gene>
    <name evidence="4" type="ORF">ENJ40_03270</name>
</gene>
<organism evidence="4">
    <name type="scientific">Thermosulfurimonas dismutans</name>
    <dbReference type="NCBI Taxonomy" id="999894"/>
    <lineage>
        <taxon>Bacteria</taxon>
        <taxon>Pseudomonadati</taxon>
        <taxon>Thermodesulfobacteriota</taxon>
        <taxon>Thermodesulfobacteria</taxon>
        <taxon>Thermodesulfobacteriales</taxon>
        <taxon>Thermodesulfobacteriaceae</taxon>
        <taxon>Thermosulfurimonas</taxon>
    </lineage>
</organism>
<dbReference type="GO" id="GO:0032259">
    <property type="term" value="P:methylation"/>
    <property type="evidence" value="ECO:0007669"/>
    <property type="project" value="UniProtKB-KW"/>
</dbReference>
<sequence>MKPDFSRDVLFEGRLTVYQPREGYRFSVEALLLAEFVRFRRRELAVELGAGCGVISALLALRFPGARIVALEIQELLIQALGLTVRENGLSDRVFPVKGDVRRIPLRSGIFSAVVANPPFKPPESGRLPPDESHLLARTETLATLSDFLRVARYLLKTGGRFFLVHTAHRAVEVLCGLREFGLEPKRLRWVYPRPGDEARFLLVEAIKGAAPEVRVDPPFFIHPDSRPGPEPVSRP</sequence>
<evidence type="ECO:0000313" key="4">
    <source>
        <dbReference type="EMBL" id="HFC97467.1"/>
    </source>
</evidence>
<dbReference type="EMBL" id="DRMH01000035">
    <property type="protein sequence ID" value="HFC97467.1"/>
    <property type="molecule type" value="Genomic_DNA"/>
</dbReference>
<keyword evidence="2" id="KW-0949">S-adenosyl-L-methionine</keyword>
<keyword evidence="1 4" id="KW-0489">Methyltransferase</keyword>
<feature type="domain" description="Methyltransferase small" evidence="3">
    <location>
        <begin position="32"/>
        <end position="173"/>
    </location>
</feature>
<dbReference type="GO" id="GO:0008757">
    <property type="term" value="F:S-adenosylmethionine-dependent methyltransferase activity"/>
    <property type="evidence" value="ECO:0007669"/>
    <property type="project" value="UniProtKB-ARBA"/>
</dbReference>
<evidence type="ECO:0000256" key="1">
    <source>
        <dbReference type="ARBA" id="ARBA00022603"/>
    </source>
</evidence>
<dbReference type="Gene3D" id="3.40.50.150">
    <property type="entry name" value="Vaccinia Virus protein VP39"/>
    <property type="match status" value="1"/>
</dbReference>
<dbReference type="InterPro" id="IPR007848">
    <property type="entry name" value="Small_mtfrase_dom"/>
</dbReference>
<dbReference type="PROSITE" id="PS00092">
    <property type="entry name" value="N6_MTASE"/>
    <property type="match status" value="1"/>
</dbReference>
<dbReference type="PANTHER" id="PTHR47739:SF1">
    <property type="entry name" value="TRNA1(VAL) (ADENINE(37)-N6)-METHYLTRANSFERASE"/>
    <property type="match status" value="1"/>
</dbReference>
<dbReference type="SUPFAM" id="SSF53335">
    <property type="entry name" value="S-adenosyl-L-methionine-dependent methyltransferases"/>
    <property type="match status" value="1"/>
</dbReference>
<dbReference type="CDD" id="cd02440">
    <property type="entry name" value="AdoMet_MTases"/>
    <property type="match status" value="1"/>
</dbReference>
<dbReference type="GO" id="GO:0003676">
    <property type="term" value="F:nucleic acid binding"/>
    <property type="evidence" value="ECO:0007669"/>
    <property type="project" value="InterPro"/>
</dbReference>